<evidence type="ECO:0000313" key="3">
    <source>
        <dbReference type="Proteomes" id="UP001214441"/>
    </source>
</evidence>
<comment type="caution">
    <text evidence="2">The sequence shown here is derived from an EMBL/GenBank/DDBJ whole genome shotgun (WGS) entry which is preliminary data.</text>
</comment>
<evidence type="ECO:0000313" key="2">
    <source>
        <dbReference type="EMBL" id="MDJ1136203.1"/>
    </source>
</evidence>
<sequence>MTGSAWDTYARSKRPRPEVNSCGERTWFNWTQFPDHGPGAEVLGVGPGATALELGCGKGGNAAHVARLGVRCIAVDLSGVQVQAARKRWADVDDLEFHQREAVDYLGACDYRFDAVFSVFGALWFTDPAVLLPAIRGRMAPGGVLAFSHRPAFAGCYGCQAAFISSPDAAEPLVVQRWDYEPKVWADMLTETGYVNVQAGVIEAPHGGVGTLLVHGQNPGV</sequence>
<gene>
    <name evidence="2" type="ORF">NMN56_030520</name>
</gene>
<keyword evidence="3" id="KW-1185">Reference proteome</keyword>
<feature type="domain" description="Methyltransferase type 11" evidence="1">
    <location>
        <begin position="52"/>
        <end position="147"/>
    </location>
</feature>
<dbReference type="PANTHER" id="PTHR43861">
    <property type="entry name" value="TRANS-ACONITATE 2-METHYLTRANSFERASE-RELATED"/>
    <property type="match status" value="1"/>
</dbReference>
<dbReference type="RefSeq" id="WP_274043044.1">
    <property type="nucleotide sequence ID" value="NZ_JANCPR020000037.1"/>
</dbReference>
<evidence type="ECO:0000259" key="1">
    <source>
        <dbReference type="Pfam" id="PF08241"/>
    </source>
</evidence>
<accession>A0ABT7A4D8</accession>
<keyword evidence="2" id="KW-0489">Methyltransferase</keyword>
<reference evidence="2 3" key="1">
    <citation type="submission" date="2023-05" db="EMBL/GenBank/DDBJ databases">
        <title>Streptantibioticus silvisoli sp. nov., acidotolerant actinomycetes 1 from pine litter.</title>
        <authorList>
            <person name="Swiecimska M."/>
            <person name="Golinska P."/>
            <person name="Sangal V."/>
            <person name="Wachnowicz B."/>
            <person name="Goodfellow M."/>
        </authorList>
    </citation>
    <scope>NUCLEOTIDE SEQUENCE [LARGE SCALE GENOMIC DNA]</scope>
    <source>
        <strain evidence="2 3">DSM 42109</strain>
    </source>
</reference>
<dbReference type="CDD" id="cd02440">
    <property type="entry name" value="AdoMet_MTases"/>
    <property type="match status" value="1"/>
</dbReference>
<keyword evidence="2" id="KW-0808">Transferase</keyword>
<dbReference type="Pfam" id="PF08241">
    <property type="entry name" value="Methyltransf_11"/>
    <property type="match status" value="1"/>
</dbReference>
<organism evidence="2 3">
    <name type="scientific">Streptomyces iconiensis</name>
    <dbReference type="NCBI Taxonomy" id="1384038"/>
    <lineage>
        <taxon>Bacteria</taxon>
        <taxon>Bacillati</taxon>
        <taxon>Actinomycetota</taxon>
        <taxon>Actinomycetes</taxon>
        <taxon>Kitasatosporales</taxon>
        <taxon>Streptomycetaceae</taxon>
        <taxon>Streptomyces</taxon>
    </lineage>
</organism>
<dbReference type="InterPro" id="IPR013216">
    <property type="entry name" value="Methyltransf_11"/>
</dbReference>
<dbReference type="SUPFAM" id="SSF53335">
    <property type="entry name" value="S-adenosyl-L-methionine-dependent methyltransferases"/>
    <property type="match status" value="1"/>
</dbReference>
<protein>
    <submittedName>
        <fullName evidence="2">Class I SAM-dependent methyltransferase</fullName>
    </submittedName>
</protein>
<dbReference type="GO" id="GO:0008168">
    <property type="term" value="F:methyltransferase activity"/>
    <property type="evidence" value="ECO:0007669"/>
    <property type="project" value="UniProtKB-KW"/>
</dbReference>
<dbReference type="InterPro" id="IPR029063">
    <property type="entry name" value="SAM-dependent_MTases_sf"/>
</dbReference>
<dbReference type="GO" id="GO:0032259">
    <property type="term" value="P:methylation"/>
    <property type="evidence" value="ECO:0007669"/>
    <property type="project" value="UniProtKB-KW"/>
</dbReference>
<dbReference type="Proteomes" id="UP001214441">
    <property type="component" value="Unassembled WGS sequence"/>
</dbReference>
<proteinExistence type="predicted"/>
<name>A0ABT7A4D8_9ACTN</name>
<dbReference type="EMBL" id="JANCPR020000037">
    <property type="protein sequence ID" value="MDJ1136203.1"/>
    <property type="molecule type" value="Genomic_DNA"/>
</dbReference>
<dbReference type="Gene3D" id="3.40.50.150">
    <property type="entry name" value="Vaccinia Virus protein VP39"/>
    <property type="match status" value="1"/>
</dbReference>